<feature type="transmembrane region" description="Helical" evidence="2">
    <location>
        <begin position="310"/>
        <end position="327"/>
    </location>
</feature>
<feature type="transmembrane region" description="Helical" evidence="2">
    <location>
        <begin position="161"/>
        <end position="179"/>
    </location>
</feature>
<feature type="transmembrane region" description="Helical" evidence="2">
    <location>
        <begin position="191"/>
        <end position="207"/>
    </location>
</feature>
<feature type="compositionally biased region" description="Polar residues" evidence="1">
    <location>
        <begin position="1"/>
        <end position="20"/>
    </location>
</feature>
<dbReference type="PANTHER" id="PTHR33802:SF2">
    <property type="entry name" value="EF-HAND DOMAIN-CONTAINING PROTEIN"/>
    <property type="match status" value="1"/>
</dbReference>
<feature type="transmembrane region" description="Helical" evidence="2">
    <location>
        <begin position="251"/>
        <end position="274"/>
    </location>
</feature>
<keyword evidence="2" id="KW-0812">Transmembrane</keyword>
<keyword evidence="2" id="KW-0472">Membrane</keyword>
<organism evidence="3">
    <name type="scientific">Corethron hystrix</name>
    <dbReference type="NCBI Taxonomy" id="216773"/>
    <lineage>
        <taxon>Eukaryota</taxon>
        <taxon>Sar</taxon>
        <taxon>Stramenopiles</taxon>
        <taxon>Ochrophyta</taxon>
        <taxon>Bacillariophyta</taxon>
        <taxon>Coscinodiscophyceae</taxon>
        <taxon>Corethrophycidae</taxon>
        <taxon>Corethrales</taxon>
        <taxon>Corethraceae</taxon>
        <taxon>Corethron</taxon>
    </lineage>
</organism>
<evidence type="ECO:0000256" key="1">
    <source>
        <dbReference type="SAM" id="MobiDB-lite"/>
    </source>
</evidence>
<feature type="region of interest" description="Disordered" evidence="1">
    <location>
        <begin position="1"/>
        <end position="23"/>
    </location>
</feature>
<evidence type="ECO:0000256" key="2">
    <source>
        <dbReference type="SAM" id="Phobius"/>
    </source>
</evidence>
<feature type="transmembrane region" description="Helical" evidence="2">
    <location>
        <begin position="286"/>
        <end position="303"/>
    </location>
</feature>
<evidence type="ECO:0000313" key="3">
    <source>
        <dbReference type="EMBL" id="CAD8901789.1"/>
    </source>
</evidence>
<reference evidence="3" key="1">
    <citation type="submission" date="2021-01" db="EMBL/GenBank/DDBJ databases">
        <authorList>
            <person name="Corre E."/>
            <person name="Pelletier E."/>
            <person name="Niang G."/>
            <person name="Scheremetjew M."/>
            <person name="Finn R."/>
            <person name="Kale V."/>
            <person name="Holt S."/>
            <person name="Cochrane G."/>
            <person name="Meng A."/>
            <person name="Brown T."/>
            <person name="Cohen L."/>
        </authorList>
    </citation>
    <scope>NUCLEOTIDE SEQUENCE</scope>
    <source>
        <strain evidence="3">308</strain>
    </source>
</reference>
<sequence>MSSSYTSQNDNLSLASSRSSGLKEEWNSKINVAEMGGVSQAPSSYCESSYKRAPNPKFKKPNVPLSSRMVGMPQLNVPLNPDVEKESMKLPRSPNIAPTKATTQAIEPKTTYTNFFNLFFFVVTFMFTFDLGFETINAGYPTRALVLEQYMTLVSPHPYTYLIWGPIFVFNGVFCISQFVDPFKTISQKCVRAWYIVSCILQVGWMISFSFEIMWASCVMAFLLMLVVLRIRRNMYVYDKYPSFFQYWLCYFPFSFHGGLIVASLGVNLNIWFLQLGLKKSTLLDLGAFTIIILMFFAFYVTSVLGQPDFVIALVIAYVIAGVYLELENPSEQVSFEYDYTSISKVQKTAAFACIGIATVIIIRSIFLVINRCCFVAKPSDQSTAIPPKHPTSKLAKYPTAQFIHLNEDNGSFSDISASVTSKARQESFDDRAKDKFEATL</sequence>
<name>A0A7S1BZL7_9STRA</name>
<proteinExistence type="predicted"/>
<feature type="transmembrane region" description="Helical" evidence="2">
    <location>
        <begin position="213"/>
        <end position="231"/>
    </location>
</feature>
<keyword evidence="2" id="KW-1133">Transmembrane helix</keyword>
<protein>
    <submittedName>
        <fullName evidence="3">Uncharacterized protein</fullName>
    </submittedName>
</protein>
<gene>
    <name evidence="3" type="ORF">CHYS00102_LOCUS29008</name>
</gene>
<accession>A0A7S1BZL7</accession>
<dbReference type="EMBL" id="HBFR01039688">
    <property type="protein sequence ID" value="CAD8901789.1"/>
    <property type="molecule type" value="Transcribed_RNA"/>
</dbReference>
<feature type="transmembrane region" description="Helical" evidence="2">
    <location>
        <begin position="350"/>
        <end position="370"/>
    </location>
</feature>
<feature type="transmembrane region" description="Helical" evidence="2">
    <location>
        <begin position="115"/>
        <end position="133"/>
    </location>
</feature>
<dbReference type="AlphaFoldDB" id="A0A7S1BZL7"/>
<dbReference type="PANTHER" id="PTHR33802">
    <property type="entry name" value="SI:CH211-161H7.5-RELATED"/>
    <property type="match status" value="1"/>
</dbReference>